<evidence type="ECO:0000313" key="5">
    <source>
        <dbReference type="EMBL" id="RIY40975.1"/>
    </source>
</evidence>
<dbReference type="HAMAP" id="MF_02210">
    <property type="entry name" value="RimI"/>
    <property type="match status" value="1"/>
</dbReference>
<keyword evidence="3" id="KW-0963">Cytoplasm</keyword>
<evidence type="ECO:0000256" key="3">
    <source>
        <dbReference type="HAMAP-Rule" id="MF_02210"/>
    </source>
</evidence>
<evidence type="ECO:0000259" key="4">
    <source>
        <dbReference type="PROSITE" id="PS51186"/>
    </source>
</evidence>
<dbReference type="InterPro" id="IPR000905">
    <property type="entry name" value="Gcp-like_dom"/>
</dbReference>
<feature type="active site" description="Proton acceptor" evidence="3">
    <location>
        <position position="371"/>
    </location>
</feature>
<accession>A0A3A1YTK4</accession>
<dbReference type="AlphaFoldDB" id="A0A3A1YTK4"/>
<name>A0A3A1YTK4_9BURK</name>
<evidence type="ECO:0000256" key="1">
    <source>
        <dbReference type="ARBA" id="ARBA00022679"/>
    </source>
</evidence>
<dbReference type="InterPro" id="IPR022496">
    <property type="entry name" value="T6A_TsaB"/>
</dbReference>
<dbReference type="PROSITE" id="PS51186">
    <property type="entry name" value="GNAT"/>
    <property type="match status" value="1"/>
</dbReference>
<comment type="subcellular location">
    <subcellularLocation>
        <location evidence="3">Cytoplasm</location>
    </subcellularLocation>
</comment>
<dbReference type="InterPro" id="IPR043690">
    <property type="entry name" value="RimI"/>
</dbReference>
<dbReference type="InterPro" id="IPR050832">
    <property type="entry name" value="Bact_Acetyltransf"/>
</dbReference>
<sequence length="421" mass="45175">MAFNLIAFETSTTICSVALLTERDGTPQVVSASHSSQGHAEQVLPLAERLLNQAGLTRDDLDLVVFGQGPGGFTGLRVACGVAQGMAYALGVSVVPVPTLQAIAASAGPVRAPGVCRIVVQDARMGELYVAAYWLASGTRETQAAWQEIQPCVLVAAEDFNYWLDQQTREWTLPGAIGYVEMVGDGIQAHPSLQFTATVMVAGNAHPLQLLSGMPLDAKSIALQGLQLFQSGHFITPAEAAPLYVRDKVAFTTQEREKGLGGNPRVHGKLRIEPMRLEHLDVVVDIEAAVQSFPWTRGNFADALNAGYGAWVALQQNKVVGFSVVMFAPDVAHLLVIAVAPQLQRGGVGYMLLRHAEQAARDKGLGSMLLEVRQSNSKALNFYRNRGFQSLSVRKGYYPAARGQREDALVLQKDLSAAGAS</sequence>
<feature type="binding site" evidence="3">
    <location>
        <position position="376"/>
    </location>
    <ligand>
        <name>acetyl-CoA</name>
        <dbReference type="ChEBI" id="CHEBI:57288"/>
    </ligand>
</feature>
<feature type="binding site" evidence="3">
    <location>
        <begin position="337"/>
        <end position="339"/>
    </location>
    <ligand>
        <name>acetyl-CoA</name>
        <dbReference type="ChEBI" id="CHEBI:57288"/>
    </ligand>
</feature>
<dbReference type="InterPro" id="IPR016181">
    <property type="entry name" value="Acyl_CoA_acyltransferase"/>
</dbReference>
<dbReference type="OrthoDB" id="9796919at2"/>
<proteinExistence type="inferred from homology"/>
<keyword evidence="1 3" id="KW-0808">Transferase</keyword>
<organism evidence="5 6">
    <name type="scientific">Neopusillimonas maritima</name>
    <dbReference type="NCBI Taxonomy" id="2026239"/>
    <lineage>
        <taxon>Bacteria</taxon>
        <taxon>Pseudomonadati</taxon>
        <taxon>Pseudomonadota</taxon>
        <taxon>Betaproteobacteria</taxon>
        <taxon>Burkholderiales</taxon>
        <taxon>Alcaligenaceae</taxon>
        <taxon>Neopusillimonas</taxon>
    </lineage>
</organism>
<dbReference type="InterPro" id="IPR006464">
    <property type="entry name" value="AcTrfase_RimI/Ard1"/>
</dbReference>
<dbReference type="CDD" id="cd24032">
    <property type="entry name" value="ASKHA_NBD_TsaB"/>
    <property type="match status" value="1"/>
</dbReference>
<keyword evidence="2 3" id="KW-0012">Acyltransferase</keyword>
<feature type="domain" description="N-acetyltransferase" evidence="4">
    <location>
        <begin position="270"/>
        <end position="416"/>
    </location>
</feature>
<comment type="caution">
    <text evidence="3">Lacks conserved residue(s) required for the propagation of feature annotation.</text>
</comment>
<dbReference type="InterPro" id="IPR000182">
    <property type="entry name" value="GNAT_dom"/>
</dbReference>
<comment type="function">
    <text evidence="3">Acetylates the N-terminal alanine of ribosomal protein bS18.</text>
</comment>
<dbReference type="CDD" id="cd04301">
    <property type="entry name" value="NAT_SF"/>
    <property type="match status" value="1"/>
</dbReference>
<dbReference type="SUPFAM" id="SSF55729">
    <property type="entry name" value="Acyl-CoA N-acyltransferases (Nat)"/>
    <property type="match status" value="1"/>
</dbReference>
<dbReference type="Gene3D" id="3.40.630.30">
    <property type="match status" value="1"/>
</dbReference>
<dbReference type="GO" id="GO:0005737">
    <property type="term" value="C:cytoplasm"/>
    <property type="evidence" value="ECO:0007669"/>
    <property type="project" value="UniProtKB-SubCell"/>
</dbReference>
<dbReference type="Pfam" id="PF00814">
    <property type="entry name" value="TsaD"/>
    <property type="match status" value="1"/>
</dbReference>
<gene>
    <name evidence="3" type="primary">rimI</name>
    <name evidence="5" type="ORF">CJP73_08690</name>
</gene>
<dbReference type="Gene3D" id="3.30.420.40">
    <property type="match status" value="2"/>
</dbReference>
<dbReference type="GO" id="GO:0008999">
    <property type="term" value="F:protein-N-terminal-alanine acetyltransferase activity"/>
    <property type="evidence" value="ECO:0007669"/>
    <property type="project" value="UniProtKB-UniRule"/>
</dbReference>
<dbReference type="NCBIfam" id="TIGR01575">
    <property type="entry name" value="rimI"/>
    <property type="match status" value="1"/>
</dbReference>
<dbReference type="Pfam" id="PF00583">
    <property type="entry name" value="Acetyltransf_1"/>
    <property type="match status" value="1"/>
</dbReference>
<dbReference type="GO" id="GO:0002949">
    <property type="term" value="P:tRNA threonylcarbamoyladenosine modification"/>
    <property type="evidence" value="ECO:0007669"/>
    <property type="project" value="InterPro"/>
</dbReference>
<dbReference type="EC" id="2.3.1.266" evidence="3"/>
<protein>
    <recommendedName>
        <fullName evidence="3">[Ribosomal protein bS18]-alanine N-acetyltransferase</fullName>
        <ecNumber evidence="3">2.3.1.266</ecNumber>
    </recommendedName>
</protein>
<dbReference type="PANTHER" id="PTHR43877">
    <property type="entry name" value="AMINOALKYLPHOSPHONATE N-ACETYLTRANSFERASE-RELATED-RELATED"/>
    <property type="match status" value="1"/>
</dbReference>
<dbReference type="SUPFAM" id="SSF53067">
    <property type="entry name" value="Actin-like ATPase domain"/>
    <property type="match status" value="2"/>
</dbReference>
<dbReference type="EMBL" id="NQYH01000006">
    <property type="protein sequence ID" value="RIY40975.1"/>
    <property type="molecule type" value="Genomic_DNA"/>
</dbReference>
<dbReference type="InterPro" id="IPR043129">
    <property type="entry name" value="ATPase_NBD"/>
</dbReference>
<evidence type="ECO:0000313" key="6">
    <source>
        <dbReference type="Proteomes" id="UP000266206"/>
    </source>
</evidence>
<dbReference type="NCBIfam" id="TIGR03725">
    <property type="entry name" value="T6A_YeaZ"/>
    <property type="match status" value="1"/>
</dbReference>
<comment type="similarity">
    <text evidence="3">Belongs to the acetyltransferase family. RimI subfamily.</text>
</comment>
<reference evidence="5 6" key="1">
    <citation type="submission" date="2017-08" db="EMBL/GenBank/DDBJ databases">
        <title>Pusillimonas indicus sp. nov., a member of the family Alcaligenaceae isolated from surface seawater.</title>
        <authorList>
            <person name="Li J."/>
        </authorList>
    </citation>
    <scope>NUCLEOTIDE SEQUENCE [LARGE SCALE GENOMIC DNA]</scope>
    <source>
        <strain evidence="5 6">L52-1-41</strain>
    </source>
</reference>
<dbReference type="Proteomes" id="UP000266206">
    <property type="component" value="Unassembled WGS sequence"/>
</dbReference>
<feature type="active site" description="Proton donor" evidence="3">
    <location>
        <position position="383"/>
    </location>
</feature>
<comment type="catalytic activity">
    <reaction evidence="3">
        <text>N-terminal L-alanyl-[ribosomal protein bS18] + acetyl-CoA = N-terminal N(alpha)-acetyl-L-alanyl-[ribosomal protein bS18] + CoA + H(+)</text>
        <dbReference type="Rhea" id="RHEA:43756"/>
        <dbReference type="Rhea" id="RHEA-COMP:10676"/>
        <dbReference type="Rhea" id="RHEA-COMP:10677"/>
        <dbReference type="ChEBI" id="CHEBI:15378"/>
        <dbReference type="ChEBI" id="CHEBI:57287"/>
        <dbReference type="ChEBI" id="CHEBI:57288"/>
        <dbReference type="ChEBI" id="CHEBI:64718"/>
        <dbReference type="ChEBI" id="CHEBI:83683"/>
        <dbReference type="EC" id="2.3.1.266"/>
    </reaction>
</comment>
<comment type="caution">
    <text evidence="5">The sequence shown here is derived from an EMBL/GenBank/DDBJ whole genome shotgun (WGS) entry which is preliminary data.</text>
</comment>
<evidence type="ECO:0000256" key="2">
    <source>
        <dbReference type="ARBA" id="ARBA00023315"/>
    </source>
</evidence>